<name>A0A841KL61_9FIRM</name>
<comment type="caution">
    <text evidence="2">The sequence shown here is derived from an EMBL/GenBank/DDBJ whole genome shotgun (WGS) entry which is preliminary data.</text>
</comment>
<evidence type="ECO:0000313" key="2">
    <source>
        <dbReference type="EMBL" id="MBB6213971.1"/>
    </source>
</evidence>
<dbReference type="GO" id="GO:0051301">
    <property type="term" value="P:cell division"/>
    <property type="evidence" value="ECO:0007669"/>
    <property type="project" value="UniProtKB-KW"/>
</dbReference>
<keyword evidence="1" id="KW-0472">Membrane</keyword>
<keyword evidence="2" id="KW-0131">Cell cycle</keyword>
<sequence>MKKHARYIFILGVGIGLIIASLLGLVGNKMANYQHEVMGRLAAANQVGEEETSKDQGEEKKEEVQVEAEKEQNKESETVEILIKEGLSSEEIAEILYQNQLIADKEDFKILLNLKTLDTVKAGQVLTDQGIISRGWKITQLLSTVSKKYDKAAEKMYEAKLIDDQESLAYIMGILREGKKVIPGKKIIKRGTSMNEIVQILIQ</sequence>
<reference evidence="2 3" key="1">
    <citation type="submission" date="2020-08" db="EMBL/GenBank/DDBJ databases">
        <title>Genomic Encyclopedia of Type Strains, Phase IV (KMG-IV): sequencing the most valuable type-strain genomes for metagenomic binning, comparative biology and taxonomic classification.</title>
        <authorList>
            <person name="Goeker M."/>
        </authorList>
    </citation>
    <scope>NUCLEOTIDE SEQUENCE [LARGE SCALE GENOMIC DNA]</scope>
    <source>
        <strain evidence="2 3">DSM 103526</strain>
    </source>
</reference>
<keyword evidence="1" id="KW-1133">Transmembrane helix</keyword>
<dbReference type="RefSeq" id="WP_184306970.1">
    <property type="nucleotide sequence ID" value="NZ_JACHEN010000001.1"/>
</dbReference>
<accession>A0A841KL61</accession>
<dbReference type="Gene3D" id="3.30.1490.480">
    <property type="entry name" value="Endolytic murein transglycosylase"/>
    <property type="match status" value="1"/>
</dbReference>
<keyword evidence="1" id="KW-0812">Transmembrane</keyword>
<dbReference type="EMBL" id="JACHEN010000001">
    <property type="protein sequence ID" value="MBB6213971.1"/>
    <property type="molecule type" value="Genomic_DNA"/>
</dbReference>
<proteinExistence type="predicted"/>
<keyword evidence="3" id="KW-1185">Reference proteome</keyword>
<evidence type="ECO:0000256" key="1">
    <source>
        <dbReference type="SAM" id="Phobius"/>
    </source>
</evidence>
<protein>
    <submittedName>
        <fullName evidence="2">Cell division protein YceG involved in septum cleavage</fullName>
    </submittedName>
</protein>
<keyword evidence="2" id="KW-0132">Cell division</keyword>
<dbReference type="AlphaFoldDB" id="A0A841KL61"/>
<gene>
    <name evidence="2" type="ORF">HNQ80_000040</name>
</gene>
<organism evidence="2 3">
    <name type="scientific">Anaerosolibacter carboniphilus</name>
    <dbReference type="NCBI Taxonomy" id="1417629"/>
    <lineage>
        <taxon>Bacteria</taxon>
        <taxon>Bacillati</taxon>
        <taxon>Bacillota</taxon>
        <taxon>Clostridia</taxon>
        <taxon>Peptostreptococcales</taxon>
        <taxon>Thermotaleaceae</taxon>
        <taxon>Anaerosolibacter</taxon>
    </lineage>
</organism>
<feature type="transmembrane region" description="Helical" evidence="1">
    <location>
        <begin position="7"/>
        <end position="26"/>
    </location>
</feature>
<evidence type="ECO:0000313" key="3">
    <source>
        <dbReference type="Proteomes" id="UP000579281"/>
    </source>
</evidence>
<dbReference type="Proteomes" id="UP000579281">
    <property type="component" value="Unassembled WGS sequence"/>
</dbReference>